<proteinExistence type="predicted"/>
<protein>
    <submittedName>
        <fullName evidence="1">Uncharacterized protein</fullName>
    </submittedName>
</protein>
<dbReference type="AlphaFoldDB" id="A0A1I6S767"/>
<accession>A0A1I6S767</accession>
<reference evidence="1 2" key="1">
    <citation type="submission" date="2016-10" db="EMBL/GenBank/DDBJ databases">
        <authorList>
            <person name="de Groot N.N."/>
        </authorList>
    </citation>
    <scope>NUCLEOTIDE SEQUENCE [LARGE SCALE GENOMIC DNA]</scope>
    <source>
        <strain evidence="1 2">DSM 22789</strain>
    </source>
</reference>
<evidence type="ECO:0000313" key="2">
    <source>
        <dbReference type="Proteomes" id="UP000198785"/>
    </source>
</evidence>
<dbReference type="STRING" id="683125.SAMN05660206_104142"/>
<organism evidence="1 2">
    <name type="scientific">Sphingobacterium wenxiniae</name>
    <dbReference type="NCBI Taxonomy" id="683125"/>
    <lineage>
        <taxon>Bacteria</taxon>
        <taxon>Pseudomonadati</taxon>
        <taxon>Bacteroidota</taxon>
        <taxon>Sphingobacteriia</taxon>
        <taxon>Sphingobacteriales</taxon>
        <taxon>Sphingobacteriaceae</taxon>
        <taxon>Sphingobacterium</taxon>
    </lineage>
</organism>
<gene>
    <name evidence="1" type="ORF">SAMN05660206_104142</name>
</gene>
<keyword evidence="2" id="KW-1185">Reference proteome</keyword>
<name>A0A1I6S767_9SPHI</name>
<dbReference type="EMBL" id="FOZZ01000004">
    <property type="protein sequence ID" value="SFS72772.1"/>
    <property type="molecule type" value="Genomic_DNA"/>
</dbReference>
<sequence>MTVSQHISISFVTKRQDKSPTEENILNRLSRFLHFMCPYFKQWLAVIIIRPQPNKKKFEGNDERNNENKILAGLLVFQHVALA</sequence>
<evidence type="ECO:0000313" key="1">
    <source>
        <dbReference type="EMBL" id="SFS72772.1"/>
    </source>
</evidence>
<dbReference type="Proteomes" id="UP000198785">
    <property type="component" value="Unassembled WGS sequence"/>
</dbReference>